<dbReference type="RefSeq" id="WP_175488812.1">
    <property type="nucleotide sequence ID" value="NZ_FNGI01000007.1"/>
</dbReference>
<name>A0A1G9MX21_9GAMM</name>
<reference evidence="1 2" key="1">
    <citation type="submission" date="2016-10" db="EMBL/GenBank/DDBJ databases">
        <authorList>
            <person name="de Groot N.N."/>
        </authorList>
    </citation>
    <scope>NUCLEOTIDE SEQUENCE [LARGE SCALE GENOMIC DNA]</scope>
    <source>
        <strain evidence="1 2">DSM 14789</strain>
    </source>
</reference>
<protein>
    <submittedName>
        <fullName evidence="1">Uncharacterized protein</fullName>
    </submittedName>
</protein>
<dbReference type="STRING" id="119000.SAMN05661010_02552"/>
<proteinExistence type="predicted"/>
<evidence type="ECO:0000313" key="2">
    <source>
        <dbReference type="Proteomes" id="UP000198654"/>
    </source>
</evidence>
<evidence type="ECO:0000313" key="1">
    <source>
        <dbReference type="EMBL" id="SDL78684.1"/>
    </source>
</evidence>
<dbReference type="Proteomes" id="UP000198654">
    <property type="component" value="Unassembled WGS sequence"/>
</dbReference>
<dbReference type="EMBL" id="FNGI01000007">
    <property type="protein sequence ID" value="SDL78684.1"/>
    <property type="molecule type" value="Genomic_DNA"/>
</dbReference>
<keyword evidence="2" id="KW-1185">Reference proteome</keyword>
<sequence length="51" mass="6123">MNRLTEIDTPYGRKRLHYATPLIALRQIAKRNHWHLAVRRGRLIMEGYQHA</sequence>
<gene>
    <name evidence="1" type="ORF">SAMN05661010_02552</name>
</gene>
<accession>A0A1G9MX21</accession>
<dbReference type="AlphaFoldDB" id="A0A1G9MX21"/>
<organism evidence="1 2">
    <name type="scientific">Modicisalibacter muralis</name>
    <dbReference type="NCBI Taxonomy" id="119000"/>
    <lineage>
        <taxon>Bacteria</taxon>
        <taxon>Pseudomonadati</taxon>
        <taxon>Pseudomonadota</taxon>
        <taxon>Gammaproteobacteria</taxon>
        <taxon>Oceanospirillales</taxon>
        <taxon>Halomonadaceae</taxon>
        <taxon>Modicisalibacter</taxon>
    </lineage>
</organism>